<protein>
    <recommendedName>
        <fullName evidence="5">Transmembrane protein</fullName>
    </recommendedName>
</protein>
<keyword evidence="2" id="KW-0472">Membrane</keyword>
<evidence type="ECO:0000256" key="1">
    <source>
        <dbReference type="SAM" id="MobiDB-lite"/>
    </source>
</evidence>
<accession>A0A8S1M6N9</accession>
<dbReference type="OMA" id="MAMTFFI"/>
<dbReference type="Proteomes" id="UP000688137">
    <property type="component" value="Unassembled WGS sequence"/>
</dbReference>
<evidence type="ECO:0000256" key="2">
    <source>
        <dbReference type="SAM" id="Phobius"/>
    </source>
</evidence>
<feature type="transmembrane region" description="Helical" evidence="2">
    <location>
        <begin position="135"/>
        <end position="159"/>
    </location>
</feature>
<dbReference type="AlphaFoldDB" id="A0A8S1M6N9"/>
<keyword evidence="2" id="KW-1133">Transmembrane helix</keyword>
<name>A0A8S1M6N9_PARPR</name>
<dbReference type="EMBL" id="CAJJDM010000055">
    <property type="protein sequence ID" value="CAD8075767.1"/>
    <property type="molecule type" value="Genomic_DNA"/>
</dbReference>
<gene>
    <name evidence="3" type="ORF">PPRIM_AZ9-3.1.T0550065</name>
</gene>
<feature type="region of interest" description="Disordered" evidence="1">
    <location>
        <begin position="1"/>
        <end position="28"/>
    </location>
</feature>
<keyword evidence="2" id="KW-0812">Transmembrane</keyword>
<keyword evidence="4" id="KW-1185">Reference proteome</keyword>
<evidence type="ECO:0008006" key="5">
    <source>
        <dbReference type="Google" id="ProtNLM"/>
    </source>
</evidence>
<evidence type="ECO:0000313" key="4">
    <source>
        <dbReference type="Proteomes" id="UP000688137"/>
    </source>
</evidence>
<evidence type="ECO:0000313" key="3">
    <source>
        <dbReference type="EMBL" id="CAD8075767.1"/>
    </source>
</evidence>
<proteinExistence type="predicted"/>
<comment type="caution">
    <text evidence="3">The sequence shown here is derived from an EMBL/GenBank/DDBJ whole genome shotgun (WGS) entry which is preliminary data.</text>
</comment>
<sequence>MDQISERRRQKIESRMSDQDLKEAQQMEQTETQESQYKLIQQIKIKQSQYNKGTIYVAILVSVITALFQLLGSKPQLGQIWITAQMILLIIHYQQTKKLDKKLNNDELSSTLRQLVGSNQFILSILKYLQMAMTFFIYFKNVVIGLAISQVVFILIVSIM</sequence>
<reference evidence="3" key="1">
    <citation type="submission" date="2021-01" db="EMBL/GenBank/DDBJ databases">
        <authorList>
            <consortium name="Genoscope - CEA"/>
            <person name="William W."/>
        </authorList>
    </citation>
    <scope>NUCLEOTIDE SEQUENCE</scope>
</reference>
<feature type="compositionally biased region" description="Basic and acidic residues" evidence="1">
    <location>
        <begin position="1"/>
        <end position="25"/>
    </location>
</feature>
<feature type="transmembrane region" description="Helical" evidence="2">
    <location>
        <begin position="77"/>
        <end position="93"/>
    </location>
</feature>
<feature type="transmembrane region" description="Helical" evidence="2">
    <location>
        <begin position="53"/>
        <end position="71"/>
    </location>
</feature>
<organism evidence="3 4">
    <name type="scientific">Paramecium primaurelia</name>
    <dbReference type="NCBI Taxonomy" id="5886"/>
    <lineage>
        <taxon>Eukaryota</taxon>
        <taxon>Sar</taxon>
        <taxon>Alveolata</taxon>
        <taxon>Ciliophora</taxon>
        <taxon>Intramacronucleata</taxon>
        <taxon>Oligohymenophorea</taxon>
        <taxon>Peniculida</taxon>
        <taxon>Parameciidae</taxon>
        <taxon>Paramecium</taxon>
    </lineage>
</organism>